<evidence type="ECO:0000256" key="2">
    <source>
        <dbReference type="ARBA" id="ARBA00001947"/>
    </source>
</evidence>
<comment type="function">
    <text evidence="17">Catalyzes the transfer of a methyl group from methyl-cobalamin to homocysteine, yielding enzyme-bound cob(I)alamin and methionine. Subsequently, remethylates the cofactor using methyltetrahydrofolate.</text>
</comment>
<reference evidence="24 26" key="1">
    <citation type="submission" date="2016-02" db="EMBL/GenBank/DDBJ databases">
        <authorList>
            <person name="Wen L."/>
            <person name="He K."/>
            <person name="Yang H."/>
        </authorList>
    </citation>
    <scope>NUCLEOTIDE SEQUENCE [LARGE SCALE GENOMIC DNA]</scope>
    <source>
        <strain evidence="24">Trichococcus_R210</strain>
    </source>
</reference>
<evidence type="ECO:0000256" key="17">
    <source>
        <dbReference type="ARBA" id="ARBA00025552"/>
    </source>
</evidence>
<evidence type="ECO:0000256" key="19">
    <source>
        <dbReference type="PROSITE-ProRule" id="PRU00333"/>
    </source>
</evidence>
<dbReference type="SUPFAM" id="SSF52242">
    <property type="entry name" value="Cobalamin (vitamin B12)-binding domain"/>
    <property type="match status" value="1"/>
</dbReference>
<dbReference type="GO" id="GO:0050667">
    <property type="term" value="P:homocysteine metabolic process"/>
    <property type="evidence" value="ECO:0007669"/>
    <property type="project" value="TreeGrafter"/>
</dbReference>
<dbReference type="Pfam" id="PF02574">
    <property type="entry name" value="S-methyl_trans"/>
    <property type="match status" value="1"/>
</dbReference>
<keyword evidence="13 19" id="KW-0479">Metal-binding</keyword>
<feature type="binding site" evidence="19">
    <location>
        <position position="204"/>
    </location>
    <ligand>
        <name>Zn(2+)</name>
        <dbReference type="ChEBI" id="CHEBI:29105"/>
    </ligand>
</feature>
<dbReference type="Pfam" id="PF02607">
    <property type="entry name" value="B12-binding_2"/>
    <property type="match status" value="1"/>
</dbReference>
<accession>A0A143YMY3</accession>
<evidence type="ECO:0000256" key="6">
    <source>
        <dbReference type="ARBA" id="ARBA00012032"/>
    </source>
</evidence>
<comment type="similarity">
    <text evidence="5">Belongs to the vitamin-B12 dependent methionine synthase family.</text>
</comment>
<organism evidence="24 26">
    <name type="scientific">Trichococcus ilyis</name>
    <dbReference type="NCBI Taxonomy" id="640938"/>
    <lineage>
        <taxon>Bacteria</taxon>
        <taxon>Bacillati</taxon>
        <taxon>Bacillota</taxon>
        <taxon>Bacilli</taxon>
        <taxon>Lactobacillales</taxon>
        <taxon>Carnobacteriaceae</taxon>
        <taxon>Trichococcus</taxon>
    </lineage>
</organism>
<dbReference type="Pfam" id="PF00809">
    <property type="entry name" value="Pterin_bind"/>
    <property type="match status" value="1"/>
</dbReference>
<dbReference type="PIRSF" id="PIRSF037472">
    <property type="entry name" value="DHPS_mtfrase"/>
    <property type="match status" value="1"/>
</dbReference>
<dbReference type="InterPro" id="IPR036589">
    <property type="entry name" value="HCY_dom_sf"/>
</dbReference>
<feature type="domain" description="B12-binding" evidence="22">
    <location>
        <begin position="671"/>
        <end position="793"/>
    </location>
</feature>
<keyword evidence="12" id="KW-0949">S-adenosyl-L-methionine</keyword>
<feature type="binding site" evidence="19">
    <location>
        <position position="269"/>
    </location>
    <ligand>
        <name>Zn(2+)</name>
        <dbReference type="ChEBI" id="CHEBI:29105"/>
    </ligand>
</feature>
<keyword evidence="14 19" id="KW-0862">Zinc</keyword>
<dbReference type="InterPro" id="IPR050554">
    <property type="entry name" value="Met_Synthase/Corrinoid"/>
</dbReference>
<dbReference type="GO" id="GO:0031419">
    <property type="term" value="F:cobalamin binding"/>
    <property type="evidence" value="ECO:0007669"/>
    <property type="project" value="UniProtKB-KW"/>
</dbReference>
<reference evidence="25 27" key="2">
    <citation type="submission" date="2016-10" db="EMBL/GenBank/DDBJ databases">
        <authorList>
            <person name="Varghese N."/>
            <person name="Submissions S."/>
        </authorList>
    </citation>
    <scope>NUCLEOTIDE SEQUENCE [LARGE SCALE GENOMIC DNA]</scope>
    <source>
        <strain evidence="25 27">DSM 22150</strain>
    </source>
</reference>
<evidence type="ECO:0000313" key="25">
    <source>
        <dbReference type="EMBL" id="SEI90699.1"/>
    </source>
</evidence>
<dbReference type="InterPro" id="IPR011005">
    <property type="entry name" value="Dihydropteroate_synth-like_sf"/>
</dbReference>
<evidence type="ECO:0000256" key="5">
    <source>
        <dbReference type="ARBA" id="ARBA00010398"/>
    </source>
</evidence>
<feature type="binding site" evidence="19">
    <location>
        <position position="270"/>
    </location>
    <ligand>
        <name>Zn(2+)</name>
        <dbReference type="ChEBI" id="CHEBI:29105"/>
    </ligand>
</feature>
<dbReference type="GO" id="GO:0005829">
    <property type="term" value="C:cytosol"/>
    <property type="evidence" value="ECO:0007669"/>
    <property type="project" value="TreeGrafter"/>
</dbReference>
<evidence type="ECO:0000256" key="8">
    <source>
        <dbReference type="ARBA" id="ARBA00022603"/>
    </source>
</evidence>
<dbReference type="Gene3D" id="3.20.20.20">
    <property type="entry name" value="Dihydropteroate synthase-like"/>
    <property type="match status" value="1"/>
</dbReference>
<keyword evidence="11 19" id="KW-0808">Transferase</keyword>
<dbReference type="Proteomes" id="UP000199280">
    <property type="component" value="Unassembled WGS sequence"/>
</dbReference>
<keyword evidence="15" id="KW-0486">Methionine biosynthesis</keyword>
<comment type="catalytic activity">
    <reaction evidence="1">
        <text>(6S)-5-methyl-5,6,7,8-tetrahydrofolate + L-homocysteine = (6S)-5,6,7,8-tetrahydrofolate + L-methionine</text>
        <dbReference type="Rhea" id="RHEA:11172"/>
        <dbReference type="ChEBI" id="CHEBI:18608"/>
        <dbReference type="ChEBI" id="CHEBI:57453"/>
        <dbReference type="ChEBI" id="CHEBI:57844"/>
        <dbReference type="ChEBI" id="CHEBI:58199"/>
        <dbReference type="EC" id="2.1.1.13"/>
    </reaction>
</comment>
<dbReference type="InterPro" id="IPR003726">
    <property type="entry name" value="HCY_dom"/>
</dbReference>
<dbReference type="STRING" id="640938.TR210_1143"/>
<evidence type="ECO:0000256" key="15">
    <source>
        <dbReference type="ARBA" id="ARBA00023167"/>
    </source>
</evidence>
<dbReference type="InterPro" id="IPR036724">
    <property type="entry name" value="Cobalamin-bd_sf"/>
</dbReference>
<name>A0A143YMY3_9LACT</name>
<keyword evidence="27" id="KW-1185">Reference proteome</keyword>
<dbReference type="OrthoDB" id="9803687at2"/>
<evidence type="ECO:0000313" key="26">
    <source>
        <dbReference type="Proteomes" id="UP000076878"/>
    </source>
</evidence>
<dbReference type="UniPathway" id="UPA00051">
    <property type="reaction ID" value="UER00081"/>
</dbReference>
<gene>
    <name evidence="25" type="ORF">SAMN05216375_1057</name>
    <name evidence="24" type="ORF">TR210_1143</name>
</gene>
<evidence type="ECO:0000256" key="16">
    <source>
        <dbReference type="ARBA" id="ARBA00023285"/>
    </source>
</evidence>
<dbReference type="EMBL" id="FJNB01000006">
    <property type="protein sequence ID" value="CZQ93429.1"/>
    <property type="molecule type" value="Genomic_DNA"/>
</dbReference>
<comment type="cofactor">
    <cofactor evidence="2 19">
        <name>Zn(2+)</name>
        <dbReference type="ChEBI" id="CHEBI:29105"/>
    </cofactor>
</comment>
<evidence type="ECO:0000256" key="7">
    <source>
        <dbReference type="ARBA" id="ARBA00013998"/>
    </source>
</evidence>
<proteinExistence type="inferred from homology"/>
<evidence type="ECO:0000256" key="13">
    <source>
        <dbReference type="ARBA" id="ARBA00022723"/>
    </source>
</evidence>
<evidence type="ECO:0000313" key="27">
    <source>
        <dbReference type="Proteomes" id="UP000199280"/>
    </source>
</evidence>
<dbReference type="Gene3D" id="3.20.20.330">
    <property type="entry name" value="Homocysteine-binding-like domain"/>
    <property type="match status" value="1"/>
</dbReference>
<dbReference type="PROSITE" id="PS51332">
    <property type="entry name" value="B12_BINDING"/>
    <property type="match status" value="1"/>
</dbReference>
<evidence type="ECO:0000259" key="23">
    <source>
        <dbReference type="PROSITE" id="PS51337"/>
    </source>
</evidence>
<feature type="domain" description="Pterin-binding" evidence="21">
    <location>
        <begin position="312"/>
        <end position="556"/>
    </location>
</feature>
<evidence type="ECO:0000256" key="3">
    <source>
        <dbReference type="ARBA" id="ARBA00001956"/>
    </source>
</evidence>
<dbReference type="EC" id="2.1.1.13" evidence="6"/>
<evidence type="ECO:0000313" key="24">
    <source>
        <dbReference type="EMBL" id="CZQ93429.1"/>
    </source>
</evidence>
<evidence type="ECO:0000256" key="12">
    <source>
        <dbReference type="ARBA" id="ARBA00022691"/>
    </source>
</evidence>
<dbReference type="SUPFAM" id="SSF51717">
    <property type="entry name" value="Dihydropteroate synthetase-like"/>
    <property type="match status" value="1"/>
</dbReference>
<dbReference type="EMBL" id="FNYT01000005">
    <property type="protein sequence ID" value="SEI90699.1"/>
    <property type="molecule type" value="Genomic_DNA"/>
</dbReference>
<comment type="cofactor">
    <cofactor evidence="3">
        <name>methylcob(III)alamin</name>
        <dbReference type="ChEBI" id="CHEBI:28115"/>
    </cofactor>
</comment>
<comment type="pathway">
    <text evidence="4">Amino-acid biosynthesis; L-methionine biosynthesis via de novo pathway; L-methionine from L-homocysteine (MetH route): step 1/1.</text>
</comment>
<dbReference type="Gene3D" id="3.40.50.280">
    <property type="entry name" value="Cobalamin-binding domain"/>
    <property type="match status" value="1"/>
</dbReference>
<keyword evidence="8 19" id="KW-0489">Methyltransferase</keyword>
<dbReference type="SUPFAM" id="SSF47644">
    <property type="entry name" value="Methionine synthase domain"/>
    <property type="match status" value="1"/>
</dbReference>
<dbReference type="PROSITE" id="PS50970">
    <property type="entry name" value="HCY"/>
    <property type="match status" value="1"/>
</dbReference>
<dbReference type="GO" id="GO:0046653">
    <property type="term" value="P:tetrahydrofolate metabolic process"/>
    <property type="evidence" value="ECO:0007669"/>
    <property type="project" value="TreeGrafter"/>
</dbReference>
<dbReference type="InterPro" id="IPR006158">
    <property type="entry name" value="Cobalamin-bd"/>
</dbReference>
<keyword evidence="9" id="KW-0028">Amino-acid biosynthesis</keyword>
<dbReference type="PANTHER" id="PTHR45833:SF1">
    <property type="entry name" value="METHIONINE SYNTHASE"/>
    <property type="match status" value="1"/>
</dbReference>
<dbReference type="PANTHER" id="PTHR45833">
    <property type="entry name" value="METHIONINE SYNTHASE"/>
    <property type="match status" value="1"/>
</dbReference>
<protein>
    <recommendedName>
        <fullName evidence="7">Methionine synthase</fullName>
        <ecNumber evidence="6">2.1.1.13</ecNumber>
    </recommendedName>
    <alternativeName>
        <fullName evidence="18">5-methyltetrahydrofolate--homocysteine methyltransferase</fullName>
    </alternativeName>
</protein>
<dbReference type="InterPro" id="IPR036594">
    <property type="entry name" value="Meth_synthase_dom"/>
</dbReference>
<dbReference type="GO" id="GO:0032259">
    <property type="term" value="P:methylation"/>
    <property type="evidence" value="ECO:0007669"/>
    <property type="project" value="UniProtKB-KW"/>
</dbReference>
<keyword evidence="16" id="KW-0170">Cobalt</keyword>
<dbReference type="Pfam" id="PF02310">
    <property type="entry name" value="B12-binding"/>
    <property type="match status" value="1"/>
</dbReference>
<evidence type="ECO:0000259" key="22">
    <source>
        <dbReference type="PROSITE" id="PS51332"/>
    </source>
</evidence>
<evidence type="ECO:0000256" key="1">
    <source>
        <dbReference type="ARBA" id="ARBA00001700"/>
    </source>
</evidence>
<dbReference type="GO" id="GO:0008705">
    <property type="term" value="F:methionine synthase activity"/>
    <property type="evidence" value="ECO:0007669"/>
    <property type="project" value="UniProtKB-EC"/>
</dbReference>
<evidence type="ECO:0000256" key="10">
    <source>
        <dbReference type="ARBA" id="ARBA00022628"/>
    </source>
</evidence>
<dbReference type="SUPFAM" id="SSF82282">
    <property type="entry name" value="Homocysteine S-methyltransferase"/>
    <property type="match status" value="1"/>
</dbReference>
<keyword evidence="10" id="KW-0846">Cobalamin</keyword>
<dbReference type="RefSeq" id="WP_068622440.1">
    <property type="nucleotide sequence ID" value="NZ_FJNB01000006.1"/>
</dbReference>
<evidence type="ECO:0000256" key="18">
    <source>
        <dbReference type="ARBA" id="ARBA00031040"/>
    </source>
</evidence>
<sequence length="793" mass="85119">MDIRKQTGEELLLFDGAMGTMLQTYGMKAGQNPEALNLEDPELLGRIHKEYVEAGAQFITTNTFGANAYKLEETGYSVAQIVTAAVEIAKKAAEGTETKVALDIGPVGKMMKPIGLLDFDQAYAYFREQVTVGAAAGADLILIETMSDLAEMRAAVLAAKENCNLPIFATMTFTEDGNTLTGTEPEIMALSLDALGVDALGVNCSLGPKELIPIIKRILAFTNTPVMVQANAGIPVTEAGVAKYSVTSADYLAVAKELAGLGVSVIGGCCGTTPEYIRDLQQAKAFFAKREANKLKRYVCSAQKKVCLDGQITLIGERINPSGNKKLKEQFVAGNPLAAIKVAFEQVQKGADVLDVNTSLPMIDETDYMTKIIDGMSGLVEAPLQFDSTKPDVLEAALRRYSGVAIVNSVNGKESSMAEIYPIVQKYGAFVVALCLDEAGIPDDAAGRTQVAQKLIDRAGEHGIGAERLLVDCLVLTAAAQQKAVMETLKALRWVKENTPALTTLGLSNVSYGLPFRALINRTYFAMALTSGLDTVIINPGADGIVDTMRAFNVLSGQDEGAIDYIDYNNKKAVVKSDGPKQETVVRSYREMLLEGDESGIMKATNDLLKDNTPLAVVDDHIVPALDEVGKLYEQKNIFLPQLIRAAETAGKAFETIRAKLSDSHEKLESKGTIIMATVRGDIHDIGKNLAKVLLENYGYDVIDLGKDVPIEEVVAMAKQRQVKLVGLSALMTTTVTAMEDTITALREADLPVKVFVGGAVLTEKYAKAIGADYYCKDARAGVTVAEEVFGQA</sequence>
<evidence type="ECO:0000259" key="20">
    <source>
        <dbReference type="PROSITE" id="PS50970"/>
    </source>
</evidence>
<feature type="domain" description="Hcy-binding" evidence="20">
    <location>
        <begin position="1"/>
        <end position="284"/>
    </location>
</feature>
<dbReference type="InterPro" id="IPR017215">
    <property type="entry name" value="MetH_bac"/>
</dbReference>
<evidence type="ECO:0000256" key="14">
    <source>
        <dbReference type="ARBA" id="ARBA00022833"/>
    </source>
</evidence>
<evidence type="ECO:0000256" key="4">
    <source>
        <dbReference type="ARBA" id="ARBA00005178"/>
    </source>
</evidence>
<dbReference type="Proteomes" id="UP000076878">
    <property type="component" value="Unassembled WGS sequence"/>
</dbReference>
<dbReference type="Gene3D" id="1.10.1240.10">
    <property type="entry name" value="Methionine synthase domain"/>
    <property type="match status" value="1"/>
</dbReference>
<dbReference type="SMART" id="SM01018">
    <property type="entry name" value="B12-binding_2"/>
    <property type="match status" value="1"/>
</dbReference>
<dbReference type="AlphaFoldDB" id="A0A143YMY3"/>
<dbReference type="InterPro" id="IPR000489">
    <property type="entry name" value="Pterin-binding_dom"/>
</dbReference>
<evidence type="ECO:0000256" key="11">
    <source>
        <dbReference type="ARBA" id="ARBA00022679"/>
    </source>
</evidence>
<feature type="domain" description="B12-binding N-terminal" evidence="23">
    <location>
        <begin position="576"/>
        <end position="669"/>
    </location>
</feature>
<dbReference type="PROSITE" id="PS51337">
    <property type="entry name" value="B12_BINDING_NTER"/>
    <property type="match status" value="1"/>
</dbReference>
<dbReference type="InterPro" id="IPR003759">
    <property type="entry name" value="Cbl-bd_cap"/>
</dbReference>
<evidence type="ECO:0000256" key="9">
    <source>
        <dbReference type="ARBA" id="ARBA00022605"/>
    </source>
</evidence>
<dbReference type="PROSITE" id="PS50972">
    <property type="entry name" value="PTERIN_BINDING"/>
    <property type="match status" value="1"/>
</dbReference>
<dbReference type="GO" id="GO:0046872">
    <property type="term" value="F:metal ion binding"/>
    <property type="evidence" value="ECO:0007669"/>
    <property type="project" value="UniProtKB-KW"/>
</dbReference>
<evidence type="ECO:0000259" key="21">
    <source>
        <dbReference type="PROSITE" id="PS50972"/>
    </source>
</evidence>